<comment type="caution">
    <text evidence="7">The sequence shown here is derived from an EMBL/GenBank/DDBJ whole genome shotgun (WGS) entry which is preliminary data.</text>
</comment>
<feature type="transmembrane region" description="Helical" evidence="5">
    <location>
        <begin position="29"/>
        <end position="50"/>
    </location>
</feature>
<keyword evidence="3 5" id="KW-1133">Transmembrane helix</keyword>
<feature type="transmembrane region" description="Helical" evidence="5">
    <location>
        <begin position="115"/>
        <end position="132"/>
    </location>
</feature>
<evidence type="ECO:0000256" key="4">
    <source>
        <dbReference type="ARBA" id="ARBA00023136"/>
    </source>
</evidence>
<dbReference type="PANTHER" id="PTHR39535:SF2">
    <property type="entry name" value="HTTM DOMAIN-CONTAINING PROTEIN"/>
    <property type="match status" value="1"/>
</dbReference>
<feature type="transmembrane region" description="Helical" evidence="5">
    <location>
        <begin position="246"/>
        <end position="267"/>
    </location>
</feature>
<proteinExistence type="predicted"/>
<evidence type="ECO:0000313" key="7">
    <source>
        <dbReference type="EMBL" id="KAA1378403.1"/>
    </source>
</evidence>
<evidence type="ECO:0000256" key="3">
    <source>
        <dbReference type="ARBA" id="ARBA00022989"/>
    </source>
</evidence>
<evidence type="ECO:0000256" key="2">
    <source>
        <dbReference type="ARBA" id="ARBA00022692"/>
    </source>
</evidence>
<dbReference type="OrthoDB" id="128729at2"/>
<feature type="domain" description="HTTM-like" evidence="6">
    <location>
        <begin position="26"/>
        <end position="311"/>
    </location>
</feature>
<organism evidence="7 8">
    <name type="scientific">Aeromicrobium fastidiosum</name>
    <dbReference type="NCBI Taxonomy" id="52699"/>
    <lineage>
        <taxon>Bacteria</taxon>
        <taxon>Bacillati</taxon>
        <taxon>Actinomycetota</taxon>
        <taxon>Actinomycetes</taxon>
        <taxon>Propionibacteriales</taxon>
        <taxon>Nocardioidaceae</taxon>
        <taxon>Aeromicrobium</taxon>
    </lineage>
</organism>
<dbReference type="EMBL" id="SDPP02000002">
    <property type="protein sequence ID" value="KAA1378403.1"/>
    <property type="molecule type" value="Genomic_DNA"/>
</dbReference>
<dbReference type="AlphaFoldDB" id="A0A641AMQ7"/>
<feature type="transmembrane region" description="Helical" evidence="5">
    <location>
        <begin position="274"/>
        <end position="294"/>
    </location>
</feature>
<gene>
    <name evidence="7" type="ORF">ESP62_008570</name>
</gene>
<dbReference type="InterPro" id="IPR052964">
    <property type="entry name" value="Sporulation_signal_mat"/>
</dbReference>
<name>A0A641AMQ7_9ACTN</name>
<dbReference type="SMART" id="SM00752">
    <property type="entry name" value="HTTM"/>
    <property type="match status" value="1"/>
</dbReference>
<evidence type="ECO:0000313" key="8">
    <source>
        <dbReference type="Proteomes" id="UP001515100"/>
    </source>
</evidence>
<reference evidence="7" key="1">
    <citation type="submission" date="2019-09" db="EMBL/GenBank/DDBJ databases">
        <authorList>
            <person name="Li J."/>
        </authorList>
    </citation>
    <scope>NUCLEOTIDE SEQUENCE [LARGE SCALE GENOMIC DNA]</scope>
    <source>
        <strain evidence="7">NRBC 14897</strain>
    </source>
</reference>
<dbReference type="PANTHER" id="PTHR39535">
    <property type="entry name" value="SPORULATION-DELAYING PROTEIN SDPB"/>
    <property type="match status" value="1"/>
</dbReference>
<evidence type="ECO:0000256" key="5">
    <source>
        <dbReference type="SAM" id="Phobius"/>
    </source>
</evidence>
<evidence type="ECO:0000256" key="1">
    <source>
        <dbReference type="ARBA" id="ARBA00004127"/>
    </source>
</evidence>
<accession>A0A641AMQ7</accession>
<keyword evidence="4 5" id="KW-0472">Membrane</keyword>
<dbReference type="Pfam" id="PF05090">
    <property type="entry name" value="HTTM"/>
    <property type="match status" value="1"/>
</dbReference>
<dbReference type="GO" id="GO:0012505">
    <property type="term" value="C:endomembrane system"/>
    <property type="evidence" value="ECO:0007669"/>
    <property type="project" value="UniProtKB-SubCell"/>
</dbReference>
<comment type="subcellular location">
    <subcellularLocation>
        <location evidence="1">Endomembrane system</location>
        <topology evidence="1">Multi-pass membrane protein</topology>
    </subcellularLocation>
</comment>
<keyword evidence="8" id="KW-1185">Reference proteome</keyword>
<sequence>MMKTLWRSIAGPVGDLRGRVDDWLVLDKHAVRAAAVCRIGTGLAVLGLLLSNFSTRDMWVGQASVWAEPARAISQFPELTLLDGVSSDILFVIYAVTMLAALAFTLGWHAKGANVVTFIGFIAIVGQNPVVGSPGDNFIRLTLLWLLLMRSSEHWSLDAARRERRQAAGKQASREEDALPAWLSTGLHNVGLVALCAQTVLTAMAGGLDKVAERSWQHGTALYSTMQLPESRPFPALSDLLSQSTVLLALVTYGVLLSQLFFGPLLLNTATRRFVIVLAVVVNLVVAVVFAQPWSALATIAATALFVSDDTWELVEDVVLIRVQPVTDWMFERGYDVLDLLDAARYRLVFPVVDWVRFTILRR</sequence>
<feature type="transmembrane region" description="Helical" evidence="5">
    <location>
        <begin position="89"/>
        <end position="108"/>
    </location>
</feature>
<evidence type="ECO:0000259" key="6">
    <source>
        <dbReference type="SMART" id="SM00752"/>
    </source>
</evidence>
<keyword evidence="2 5" id="KW-0812">Transmembrane</keyword>
<protein>
    <recommendedName>
        <fullName evidence="6">HTTM-like domain-containing protein</fullName>
    </recommendedName>
</protein>
<dbReference type="InterPro" id="IPR053934">
    <property type="entry name" value="HTTM_dom"/>
</dbReference>
<dbReference type="InterPro" id="IPR011020">
    <property type="entry name" value="HTTM-like"/>
</dbReference>
<dbReference type="Proteomes" id="UP001515100">
    <property type="component" value="Unassembled WGS sequence"/>
</dbReference>